<evidence type="ECO:0000256" key="7">
    <source>
        <dbReference type="ARBA" id="ARBA00022919"/>
    </source>
</evidence>
<evidence type="ECO:0000256" key="15">
    <source>
        <dbReference type="PIRSR" id="PIRSR608901-2"/>
    </source>
</evidence>
<comment type="catalytic activity">
    <reaction evidence="13">
        <text>an N-acylsphinganine + H2O = sphinganine + a fatty acid</text>
        <dbReference type="Rhea" id="RHEA:33551"/>
        <dbReference type="ChEBI" id="CHEBI:15377"/>
        <dbReference type="ChEBI" id="CHEBI:28868"/>
        <dbReference type="ChEBI" id="CHEBI:31488"/>
        <dbReference type="ChEBI" id="CHEBI:57817"/>
    </reaction>
    <physiologicalReaction direction="left-to-right" evidence="13">
        <dbReference type="Rhea" id="RHEA:33552"/>
    </physiologicalReaction>
</comment>
<dbReference type="InterPro" id="IPR055129">
    <property type="entry name" value="YEATS_dom"/>
</dbReference>
<keyword evidence="17" id="KW-0443">Lipid metabolism</keyword>
<dbReference type="PANTHER" id="PTHR46139:SF2">
    <property type="entry name" value="ALKALINE CERAMIDASE 1"/>
    <property type="match status" value="1"/>
</dbReference>
<dbReference type="GO" id="GO:0016020">
    <property type="term" value="C:membrane"/>
    <property type="evidence" value="ECO:0007669"/>
    <property type="project" value="UniProtKB-SubCell"/>
</dbReference>
<dbReference type="Gene3D" id="2.60.40.1970">
    <property type="entry name" value="YEATS domain"/>
    <property type="match status" value="1"/>
</dbReference>
<sequence length="381" mass="43586">MPSIFAYQSSEVDWCETNFQHSELVAEFYNTVSNVSFFIFGPLMMFLMHPYAQKRSLFVHGICLLFTVIGLFSMYFHMTLSFLGQLLDELSILWLLASGYSIWLPRCYFPAFVGGNRLQFSCLVVLTTMVSTFLSFLRPTVNAYALNSIAVHILYIVFREYKKWVLAAGARDGGAAPTSNKELQHLIEVSVVLWAFAFTSWISDLLLCSFWRQINFSYMHSIWHVLISITFPYGMVTMALVDARRSLEFEFGSSRCDCPLPEGECTVQVKLELGHRAQLRKKPTTEGFTHDWMVFVRGPEQCEIQHFVEKVVFRLHDSFPKPKRVCKEPPYKVEESGYAGFIMPIEVYFKNKGLSDIPASTTQRDSALGLSGAQFPEAWVT</sequence>
<keyword evidence="5 17" id="KW-0812">Transmembrane</keyword>
<reference evidence="20" key="1">
    <citation type="journal article" date="2013" name="Science">
        <title>Comparative analysis of bat genomes provides insight into the evolution of flight and immunity.</title>
        <authorList>
            <person name="Zhang G."/>
            <person name="Cowled C."/>
            <person name="Shi Z."/>
            <person name="Huang Z."/>
            <person name="Bishop-Lilly K.A."/>
            <person name="Fang X."/>
            <person name="Wynne J.W."/>
            <person name="Xiong Z."/>
            <person name="Baker M.L."/>
            <person name="Zhao W."/>
            <person name="Tachedjian M."/>
            <person name="Zhu Y."/>
            <person name="Zhou P."/>
            <person name="Jiang X."/>
            <person name="Ng J."/>
            <person name="Yang L."/>
            <person name="Wu L."/>
            <person name="Xiao J."/>
            <person name="Feng Y."/>
            <person name="Chen Y."/>
            <person name="Sun X."/>
            <person name="Zhang Y."/>
            <person name="Marsh G.A."/>
            <person name="Crameri G."/>
            <person name="Broder C.C."/>
            <person name="Frey K.G."/>
            <person name="Wang L.F."/>
            <person name="Wang J."/>
        </authorList>
    </citation>
    <scope>NUCLEOTIDE SEQUENCE [LARGE SCALE GENOMIC DNA]</scope>
</reference>
<evidence type="ECO:0000256" key="12">
    <source>
        <dbReference type="ARBA" id="ARBA00048323"/>
    </source>
</evidence>
<keyword evidence="7" id="KW-0746">Sphingolipid metabolism</keyword>
<feature type="binding site" evidence="14">
    <location>
        <position position="13"/>
    </location>
    <ligand>
        <name>Ca(2+)</name>
        <dbReference type="ChEBI" id="CHEBI:29108"/>
    </ligand>
</feature>
<keyword evidence="14" id="KW-0106">Calcium</keyword>
<name>L5L6V8_PTEAL</name>
<organism evidence="19 20">
    <name type="scientific">Pteropus alecto</name>
    <name type="common">Black flying fox</name>
    <dbReference type="NCBI Taxonomy" id="9402"/>
    <lineage>
        <taxon>Eukaryota</taxon>
        <taxon>Metazoa</taxon>
        <taxon>Chordata</taxon>
        <taxon>Craniata</taxon>
        <taxon>Vertebrata</taxon>
        <taxon>Euteleostomi</taxon>
        <taxon>Mammalia</taxon>
        <taxon>Eutheria</taxon>
        <taxon>Laurasiatheria</taxon>
        <taxon>Chiroptera</taxon>
        <taxon>Yinpterochiroptera</taxon>
        <taxon>Pteropodoidea</taxon>
        <taxon>Pteropodidae</taxon>
        <taxon>Pteropodinae</taxon>
        <taxon>Pteropus</taxon>
    </lineage>
</organism>
<evidence type="ECO:0000256" key="17">
    <source>
        <dbReference type="RuleBase" id="RU364079"/>
    </source>
</evidence>
<feature type="transmembrane region" description="Helical" evidence="17">
    <location>
        <begin position="28"/>
        <end position="48"/>
    </location>
</feature>
<feature type="transmembrane region" description="Helical" evidence="17">
    <location>
        <begin position="90"/>
        <end position="108"/>
    </location>
</feature>
<dbReference type="Proteomes" id="UP000010552">
    <property type="component" value="Unassembled WGS sequence"/>
</dbReference>
<dbReference type="GO" id="GO:0046872">
    <property type="term" value="F:metal ion binding"/>
    <property type="evidence" value="ECO:0007669"/>
    <property type="project" value="UniProtKB-KW"/>
</dbReference>
<feature type="binding site" evidence="15">
    <location>
        <position position="220"/>
    </location>
    <ligand>
        <name>Zn(2+)</name>
        <dbReference type="ChEBI" id="CHEBI:29105"/>
        <note>catalytic</note>
    </ligand>
</feature>
<dbReference type="STRING" id="9402.L5L6V8"/>
<dbReference type="UniPathway" id="UPA00222"/>
<comment type="caution">
    <text evidence="17">Lacks conserved residue(s) required for the propagation of feature annotation.</text>
</comment>
<gene>
    <name evidence="19" type="ORF">PAL_GLEAN10006115</name>
</gene>
<feature type="binding site" evidence="14">
    <location>
        <position position="27"/>
    </location>
    <ligand>
        <name>Ca(2+)</name>
        <dbReference type="ChEBI" id="CHEBI:29108"/>
    </ligand>
</feature>
<comment type="subcellular location">
    <subcellularLocation>
        <location evidence="1">Membrane</location>
        <topology evidence="1">Multi-pass membrane protein</topology>
    </subcellularLocation>
    <subcellularLocation>
        <location evidence="16">Nucleus</location>
    </subcellularLocation>
</comment>
<keyword evidence="20" id="KW-1185">Reference proteome</keyword>
<feature type="binding site" evidence="14">
    <location>
        <position position="18"/>
    </location>
    <ligand>
        <name>Ca(2+)</name>
        <dbReference type="ChEBI" id="CHEBI:29108"/>
    </ligand>
</feature>
<evidence type="ECO:0000256" key="11">
    <source>
        <dbReference type="ARBA" id="ARBA00047401"/>
    </source>
</evidence>
<feature type="transmembrane region" description="Helical" evidence="17">
    <location>
        <begin position="143"/>
        <end position="161"/>
    </location>
</feature>
<feature type="binding site" evidence="15">
    <location>
        <position position="224"/>
    </location>
    <ligand>
        <name>Zn(2+)</name>
        <dbReference type="ChEBI" id="CHEBI:29105"/>
        <note>catalytic</note>
    </ligand>
</feature>
<evidence type="ECO:0000256" key="14">
    <source>
        <dbReference type="PIRSR" id="PIRSR608901-1"/>
    </source>
</evidence>
<feature type="binding site" evidence="15">
    <location>
        <position position="77"/>
    </location>
    <ligand>
        <name>Zn(2+)</name>
        <dbReference type="ChEBI" id="CHEBI:29105"/>
        <note>catalytic</note>
    </ligand>
</feature>
<keyword evidence="6 17" id="KW-0378">Hydrolase</keyword>
<dbReference type="EC" id="3.5.1.-" evidence="17"/>
<dbReference type="GO" id="GO:0017040">
    <property type="term" value="F:N-acylsphingosine amidohydrolase activity"/>
    <property type="evidence" value="ECO:0007669"/>
    <property type="project" value="UniProtKB-EC"/>
</dbReference>
<evidence type="ECO:0000256" key="16">
    <source>
        <dbReference type="PROSITE-ProRule" id="PRU00376"/>
    </source>
</evidence>
<dbReference type="CDD" id="cd16906">
    <property type="entry name" value="YEATS_AF-9_like"/>
    <property type="match status" value="1"/>
</dbReference>
<evidence type="ECO:0000256" key="6">
    <source>
        <dbReference type="ARBA" id="ARBA00022801"/>
    </source>
</evidence>
<accession>L5L6V8</accession>
<feature type="binding site" evidence="14">
    <location>
        <position position="16"/>
    </location>
    <ligand>
        <name>Ca(2+)</name>
        <dbReference type="ChEBI" id="CHEBI:29108"/>
    </ligand>
</feature>
<dbReference type="PROSITE" id="PS51037">
    <property type="entry name" value="YEATS"/>
    <property type="match status" value="1"/>
</dbReference>
<keyword evidence="9 17" id="KW-0472">Membrane</keyword>
<comment type="pathway">
    <text evidence="3">Sphingolipid metabolism.</text>
</comment>
<evidence type="ECO:0000256" key="1">
    <source>
        <dbReference type="ARBA" id="ARBA00004141"/>
    </source>
</evidence>
<dbReference type="EMBL" id="KB030265">
    <property type="protein sequence ID" value="ELK19449.1"/>
    <property type="molecule type" value="Genomic_DNA"/>
</dbReference>
<evidence type="ECO:0000256" key="2">
    <source>
        <dbReference type="ARBA" id="ARBA00004760"/>
    </source>
</evidence>
<evidence type="ECO:0000256" key="9">
    <source>
        <dbReference type="ARBA" id="ARBA00023136"/>
    </source>
</evidence>
<evidence type="ECO:0000256" key="13">
    <source>
        <dbReference type="ARBA" id="ARBA00049511"/>
    </source>
</evidence>
<dbReference type="eggNOG" id="KOG2329">
    <property type="taxonomic scope" value="Eukaryota"/>
</dbReference>
<dbReference type="InterPro" id="IPR038704">
    <property type="entry name" value="YEAST_sf"/>
</dbReference>
<comment type="pathway">
    <text evidence="2">Lipid metabolism; sphingolipid metabolism.</text>
</comment>
<keyword evidence="8 17" id="KW-1133">Transmembrane helix</keyword>
<evidence type="ECO:0000256" key="5">
    <source>
        <dbReference type="ARBA" id="ARBA00022692"/>
    </source>
</evidence>
<evidence type="ECO:0000256" key="10">
    <source>
        <dbReference type="ARBA" id="ARBA00023242"/>
    </source>
</evidence>
<evidence type="ECO:0000256" key="3">
    <source>
        <dbReference type="ARBA" id="ARBA00004991"/>
    </source>
</evidence>
<feature type="transmembrane region" description="Helical" evidence="17">
    <location>
        <begin position="222"/>
        <end position="241"/>
    </location>
</feature>
<dbReference type="GO" id="GO:0005783">
    <property type="term" value="C:endoplasmic reticulum"/>
    <property type="evidence" value="ECO:0007669"/>
    <property type="project" value="TreeGrafter"/>
</dbReference>
<feature type="transmembrane region" description="Helical" evidence="17">
    <location>
        <begin position="120"/>
        <end position="137"/>
    </location>
</feature>
<dbReference type="AlphaFoldDB" id="L5L6V8"/>
<evidence type="ECO:0000313" key="20">
    <source>
        <dbReference type="Proteomes" id="UP000010552"/>
    </source>
</evidence>
<dbReference type="Pfam" id="PF03366">
    <property type="entry name" value="YEATS"/>
    <property type="match status" value="1"/>
</dbReference>
<keyword evidence="10 16" id="KW-0539">Nucleus</keyword>
<evidence type="ECO:0000256" key="4">
    <source>
        <dbReference type="ARBA" id="ARBA00009780"/>
    </source>
</evidence>
<keyword evidence="15" id="KW-0862">Zinc</keyword>
<dbReference type="FunCoup" id="L5L6V8">
    <property type="interactions" value="21"/>
</dbReference>
<comment type="catalytic activity">
    <reaction evidence="11">
        <text>N-(9Z-octadecenoyl)-sphing-4-enine + H2O = sphing-4-enine + (9Z)-octadecenoate</text>
        <dbReference type="Rhea" id="RHEA:41299"/>
        <dbReference type="ChEBI" id="CHEBI:15377"/>
        <dbReference type="ChEBI" id="CHEBI:30823"/>
        <dbReference type="ChEBI" id="CHEBI:57756"/>
        <dbReference type="ChEBI" id="CHEBI:77996"/>
    </reaction>
    <physiologicalReaction direction="left-to-right" evidence="11">
        <dbReference type="Rhea" id="RHEA:41300"/>
    </physiologicalReaction>
</comment>
<comment type="catalytic activity">
    <reaction evidence="12">
        <text>an N-acylsphing-4-enine + H2O = sphing-4-enine + a fatty acid</text>
        <dbReference type="Rhea" id="RHEA:20856"/>
        <dbReference type="ChEBI" id="CHEBI:15377"/>
        <dbReference type="ChEBI" id="CHEBI:28868"/>
        <dbReference type="ChEBI" id="CHEBI:52639"/>
        <dbReference type="ChEBI" id="CHEBI:57756"/>
        <dbReference type="EC" id="3.5.1.23"/>
    </reaction>
    <physiologicalReaction direction="left-to-right" evidence="12">
        <dbReference type="Rhea" id="RHEA:20857"/>
    </physiologicalReaction>
</comment>
<proteinExistence type="inferred from homology"/>
<comment type="function">
    <text evidence="17">Hydrolyzes the sphingolipid ceramide into sphingosine and free fatty acid.</text>
</comment>
<dbReference type="GO" id="GO:0005634">
    <property type="term" value="C:nucleus"/>
    <property type="evidence" value="ECO:0007669"/>
    <property type="project" value="UniProtKB-SubCell"/>
</dbReference>
<dbReference type="InParanoid" id="L5L6V8"/>
<dbReference type="GO" id="GO:0046514">
    <property type="term" value="P:ceramide catabolic process"/>
    <property type="evidence" value="ECO:0007669"/>
    <property type="project" value="TreeGrafter"/>
</dbReference>
<keyword evidence="14" id="KW-0479">Metal-binding</keyword>
<dbReference type="InterPro" id="IPR008901">
    <property type="entry name" value="ACER"/>
</dbReference>
<feature type="transmembrane region" description="Helical" evidence="17">
    <location>
        <begin position="57"/>
        <end position="78"/>
    </location>
</feature>
<comment type="similarity">
    <text evidence="4 17">Belongs to the alkaline ceramidase family.</text>
</comment>
<dbReference type="GO" id="GO:0046512">
    <property type="term" value="P:sphingosine biosynthetic process"/>
    <property type="evidence" value="ECO:0007669"/>
    <property type="project" value="UniProtKB-ARBA"/>
</dbReference>
<feature type="binding site" evidence="14">
    <location>
        <position position="14"/>
    </location>
    <ligand>
        <name>Ca(2+)</name>
        <dbReference type="ChEBI" id="CHEBI:29108"/>
    </ligand>
</feature>
<dbReference type="Pfam" id="PF05875">
    <property type="entry name" value="Ceramidase"/>
    <property type="match status" value="1"/>
</dbReference>
<evidence type="ECO:0000313" key="19">
    <source>
        <dbReference type="EMBL" id="ELK19449.1"/>
    </source>
</evidence>
<evidence type="ECO:0000259" key="18">
    <source>
        <dbReference type="PROSITE" id="PS51037"/>
    </source>
</evidence>
<protein>
    <recommendedName>
        <fullName evidence="17">Alkaline ceramidase</fullName>
        <ecNumber evidence="17">3.5.1.-</ecNumber>
    </recommendedName>
</protein>
<evidence type="ECO:0000256" key="8">
    <source>
        <dbReference type="ARBA" id="ARBA00022989"/>
    </source>
</evidence>
<dbReference type="PANTHER" id="PTHR46139">
    <property type="entry name" value="ALKALINE CERAMIDASE"/>
    <property type="match status" value="1"/>
</dbReference>
<comment type="cofactor">
    <cofactor evidence="15">
        <name>Zn(2+)</name>
        <dbReference type="ChEBI" id="CHEBI:29105"/>
    </cofactor>
</comment>
<feature type="domain" description="YEATS" evidence="18">
    <location>
        <begin position="261"/>
        <end position="381"/>
    </location>
</feature>